<keyword evidence="5" id="KW-1185">Reference proteome</keyword>
<comment type="caution">
    <text evidence="4">The sequence shown here is derived from an EMBL/GenBank/DDBJ whole genome shotgun (WGS) entry which is preliminary data.</text>
</comment>
<evidence type="ECO:0000313" key="4">
    <source>
        <dbReference type="EMBL" id="VFB17331.1"/>
    </source>
</evidence>
<dbReference type="RefSeq" id="WP_072470067.1">
    <property type="nucleotide sequence ID" value="NZ_CAACYI010000001.1"/>
</dbReference>
<dbReference type="GO" id="GO:0046872">
    <property type="term" value="F:metal ion binding"/>
    <property type="evidence" value="ECO:0007669"/>
    <property type="project" value="UniProtKB-KW"/>
</dbReference>
<gene>
    <name evidence="4" type="primary">yfcE</name>
    <name evidence="4" type="ORF">NCTC13150_01918</name>
</gene>
<name>A0A8H2M9U3_9FIRM</name>
<reference evidence="4 5" key="1">
    <citation type="submission" date="2019-02" db="EMBL/GenBank/DDBJ databases">
        <authorList>
            <consortium name="Pathogen Informatics"/>
        </authorList>
    </citation>
    <scope>NUCLEOTIDE SEQUENCE [LARGE SCALE GENOMIC DNA]</scope>
    <source>
        <strain evidence="4 5">3012STDY7089603</strain>
    </source>
</reference>
<dbReference type="Gene3D" id="3.60.21.10">
    <property type="match status" value="1"/>
</dbReference>
<dbReference type="InterPro" id="IPR041802">
    <property type="entry name" value="MPP_YfcE"/>
</dbReference>
<dbReference type="PANTHER" id="PTHR11124">
    <property type="entry name" value="VACUOLAR SORTING PROTEIN VPS29"/>
    <property type="match status" value="1"/>
</dbReference>
<comment type="cofactor">
    <cofactor evidence="2">
        <name>a divalent metal cation</name>
        <dbReference type="ChEBI" id="CHEBI:60240"/>
    </cofactor>
</comment>
<evidence type="ECO:0000256" key="1">
    <source>
        <dbReference type="ARBA" id="ARBA00008950"/>
    </source>
</evidence>
<dbReference type="NCBIfam" id="NF006988">
    <property type="entry name" value="PRK09453.1"/>
    <property type="match status" value="1"/>
</dbReference>
<comment type="similarity">
    <text evidence="1 2">Belongs to the metallophosphoesterase superfamily. YfcE family.</text>
</comment>
<dbReference type="InterPro" id="IPR000979">
    <property type="entry name" value="Phosphodiesterase_MJ0936/Vps29"/>
</dbReference>
<dbReference type="InterPro" id="IPR024654">
    <property type="entry name" value="Calcineurin-like_PHP_lpxH"/>
</dbReference>
<dbReference type="InterPro" id="IPR029052">
    <property type="entry name" value="Metallo-depent_PP-like"/>
</dbReference>
<sequence length="174" mass="19629">MKIGVLSDTHGSYQQSKRALEALGPCDHIIHLGDVLYHGPRNPIHASYQPAQLARYLEGKKIHFIRGNCDSDVDCMVTQQDIYHKEAFFHWGELKIYAVHGYEESLEERIQKAKEKGANTLLFGHSHKKLLEKRQGLTIVNPGSTTLPKDGSPSCALYQDGVWTFIELKETELG</sequence>
<evidence type="ECO:0000259" key="3">
    <source>
        <dbReference type="Pfam" id="PF12850"/>
    </source>
</evidence>
<dbReference type="GO" id="GO:0016787">
    <property type="term" value="F:hydrolase activity"/>
    <property type="evidence" value="ECO:0007669"/>
    <property type="project" value="UniProtKB-UniRule"/>
</dbReference>
<dbReference type="AlphaFoldDB" id="A0A8H2M9U3"/>
<keyword evidence="2" id="KW-0479">Metal-binding</keyword>
<dbReference type="EC" id="3.1.4.-" evidence="2"/>
<proteinExistence type="inferred from homology"/>
<protein>
    <recommendedName>
        <fullName evidence="2">Phosphoesterase</fullName>
        <ecNumber evidence="2">3.1.4.-</ecNumber>
    </recommendedName>
</protein>
<feature type="domain" description="Calcineurin-like phosphoesterase" evidence="3">
    <location>
        <begin position="1"/>
        <end position="157"/>
    </location>
</feature>
<organism evidence="4 5">
    <name type="scientific">Urinicoccus massiliensis</name>
    <dbReference type="NCBI Taxonomy" id="1723382"/>
    <lineage>
        <taxon>Bacteria</taxon>
        <taxon>Bacillati</taxon>
        <taxon>Bacillota</taxon>
        <taxon>Tissierellia</taxon>
        <taxon>Tissierellales</taxon>
        <taxon>Peptoniphilaceae</taxon>
        <taxon>Urinicoccus</taxon>
    </lineage>
</organism>
<keyword evidence="4" id="KW-0378">Hydrolase</keyword>
<dbReference type="SUPFAM" id="SSF56300">
    <property type="entry name" value="Metallo-dependent phosphatases"/>
    <property type="match status" value="1"/>
</dbReference>
<dbReference type="Pfam" id="PF12850">
    <property type="entry name" value="Metallophos_2"/>
    <property type="match status" value="1"/>
</dbReference>
<evidence type="ECO:0000313" key="5">
    <source>
        <dbReference type="Proteomes" id="UP000377798"/>
    </source>
</evidence>
<dbReference type="NCBIfam" id="TIGR00040">
    <property type="entry name" value="yfcE"/>
    <property type="match status" value="1"/>
</dbReference>
<dbReference type="CDD" id="cd00841">
    <property type="entry name" value="MPP_YfcE"/>
    <property type="match status" value="1"/>
</dbReference>
<dbReference type="Proteomes" id="UP000377798">
    <property type="component" value="Unassembled WGS sequence"/>
</dbReference>
<evidence type="ECO:0000256" key="2">
    <source>
        <dbReference type="RuleBase" id="RU362039"/>
    </source>
</evidence>
<accession>A0A8H2M9U3</accession>
<dbReference type="EMBL" id="CAACYI010000001">
    <property type="protein sequence ID" value="VFB17331.1"/>
    <property type="molecule type" value="Genomic_DNA"/>
</dbReference>